<name>A0A1X7AR79_9GAMM</name>
<dbReference type="AlphaFoldDB" id="A0A1X7AR79"/>
<organism evidence="1 2">
    <name type="scientific">Parendozoicomonas haliclonae</name>
    <dbReference type="NCBI Taxonomy" id="1960125"/>
    <lineage>
        <taxon>Bacteria</taxon>
        <taxon>Pseudomonadati</taxon>
        <taxon>Pseudomonadota</taxon>
        <taxon>Gammaproteobacteria</taxon>
        <taxon>Oceanospirillales</taxon>
        <taxon>Endozoicomonadaceae</taxon>
        <taxon>Parendozoicomonas</taxon>
    </lineage>
</organism>
<evidence type="ECO:0008006" key="3">
    <source>
        <dbReference type="Google" id="ProtNLM"/>
    </source>
</evidence>
<dbReference type="Proteomes" id="UP000196573">
    <property type="component" value="Unassembled WGS sequence"/>
</dbReference>
<proteinExistence type="predicted"/>
<evidence type="ECO:0000313" key="2">
    <source>
        <dbReference type="Proteomes" id="UP000196573"/>
    </source>
</evidence>
<gene>
    <name evidence="1" type="ORF">EHSB41UT_04469</name>
</gene>
<reference evidence="1 2" key="1">
    <citation type="submission" date="2017-03" db="EMBL/GenBank/DDBJ databases">
        <authorList>
            <person name="Afonso C.L."/>
            <person name="Miller P.J."/>
            <person name="Scott M.A."/>
            <person name="Spackman E."/>
            <person name="Goraichik I."/>
            <person name="Dimitrov K.M."/>
            <person name="Suarez D.L."/>
            <person name="Swayne D.E."/>
        </authorList>
    </citation>
    <scope>NUCLEOTIDE SEQUENCE [LARGE SCALE GENOMIC DNA]</scope>
    <source>
        <strain evidence="1">SB41UT1</strain>
    </source>
</reference>
<dbReference type="PANTHER" id="PTHR35370:SF1">
    <property type="entry name" value="TYPE VI SECRETION SYSTEM COMPONENT TSSF1"/>
    <property type="match status" value="1"/>
</dbReference>
<accession>A0A1X7AR79</accession>
<evidence type="ECO:0000313" key="1">
    <source>
        <dbReference type="EMBL" id="SMA50652.1"/>
    </source>
</evidence>
<dbReference type="PIRSF" id="PIRSF028304">
    <property type="entry name" value="UCP028304"/>
    <property type="match status" value="1"/>
</dbReference>
<protein>
    <recommendedName>
        <fullName evidence="3">Type VI secretion protein</fullName>
    </recommendedName>
</protein>
<dbReference type="OrthoDB" id="9763676at2"/>
<keyword evidence="2" id="KW-1185">Reference proteome</keyword>
<dbReference type="Pfam" id="PF05947">
    <property type="entry name" value="T6SS_TssF"/>
    <property type="match status" value="1"/>
</dbReference>
<dbReference type="PANTHER" id="PTHR35370">
    <property type="entry name" value="CYTOPLASMIC PROTEIN-RELATED-RELATED"/>
    <property type="match status" value="1"/>
</dbReference>
<dbReference type="RefSeq" id="WP_087113091.1">
    <property type="nucleotide sequence ID" value="NZ_CBCSCN010000017.1"/>
</dbReference>
<dbReference type="EMBL" id="FWPT01000014">
    <property type="protein sequence ID" value="SMA50652.1"/>
    <property type="molecule type" value="Genomic_DNA"/>
</dbReference>
<dbReference type="NCBIfam" id="TIGR03359">
    <property type="entry name" value="VI_chp_6"/>
    <property type="match status" value="1"/>
</dbReference>
<dbReference type="InterPro" id="IPR010272">
    <property type="entry name" value="T6SS_TssF"/>
</dbReference>
<sequence length="610" mass="68407">MSEKLLPLYEKELAFIQQSAGEFARRHPSVASSLQLDADTVGDPLVSQLLSGFAYLNARIQQKLDDEFPEMTEAMLETLYPHYLRPIPSMTVVQFEPEELLDAPATVPAGTLLDTEQASGAGCRFTTRYDATVPAISVKNANLIPRPFVAPGSNQMTDANAVLKLEFGTLAEEALIGEVMSETTRFFLRGQPQHVYPLYDLLLTKSIKLVVAEGEDDPHPLYLDADCIRAVGFEEDEGIIPYPDNAFLGYRLLTEFFVFPEKFLFIDIDGLDKALAGKESQGFHLYIYLEDSTEELEHQLSSKMFALGCTPAVNLFSQRAEPISLDHTRYEYPVIGDIRRREELEVWSVEKVTSSDSSGKVREFTPFYSYQHQLAEAGQTAFWLTRRREVVEGEHYNEQASEVDIRLVDLEFNPYISSHSVLHLDTLCTNRNRPKKLPTGGGQPHFGIVDGDAPAERISCIVPPTAVVRAPLKDGAYWRLISHLNLNFLSLSRGTDSCEAFKEILRLYNFKDSASTRNLIESLRSMDTRTITAPIPIDNTVVLCRGTEVELELDSMMLTGTSPLLFSSVIERFLGVYCSINSFVRLIVTMSGKDGEFKRWPPRAGEKALL</sequence>